<sequence>MSDKFEECNESSDYEKINVVVLPSSSVASLIVKPRRVIHLSSVILEKDNILVVVSGELAFKALTIDWDGTNIAKRPVVECRYELASAKKNMGEPSKDGVG</sequence>
<evidence type="ECO:0000313" key="2">
    <source>
        <dbReference type="Proteomes" id="UP001604277"/>
    </source>
</evidence>
<proteinExistence type="predicted"/>
<dbReference type="Proteomes" id="UP001604277">
    <property type="component" value="Unassembled WGS sequence"/>
</dbReference>
<comment type="caution">
    <text evidence="1">The sequence shown here is derived from an EMBL/GenBank/DDBJ whole genome shotgun (WGS) entry which is preliminary data.</text>
</comment>
<keyword evidence="2" id="KW-1185">Reference proteome</keyword>
<dbReference type="AlphaFoldDB" id="A0ABD1WIY7"/>
<evidence type="ECO:0000313" key="1">
    <source>
        <dbReference type="EMBL" id="KAL2549644.1"/>
    </source>
</evidence>
<gene>
    <name evidence="1" type="ORF">Fot_11174</name>
</gene>
<dbReference type="EMBL" id="JBFOLJ010000003">
    <property type="protein sequence ID" value="KAL2549644.1"/>
    <property type="molecule type" value="Genomic_DNA"/>
</dbReference>
<protein>
    <submittedName>
        <fullName evidence="1">Uncharacterized protein</fullName>
    </submittedName>
</protein>
<reference evidence="2" key="1">
    <citation type="submission" date="2024-07" db="EMBL/GenBank/DDBJ databases">
        <title>Two chromosome-level genome assemblies of Korean endemic species Abeliophyllum distichum and Forsythia ovata (Oleaceae).</title>
        <authorList>
            <person name="Jang H."/>
        </authorList>
    </citation>
    <scope>NUCLEOTIDE SEQUENCE [LARGE SCALE GENOMIC DNA]</scope>
</reference>
<organism evidence="1 2">
    <name type="scientific">Forsythia ovata</name>
    <dbReference type="NCBI Taxonomy" id="205694"/>
    <lineage>
        <taxon>Eukaryota</taxon>
        <taxon>Viridiplantae</taxon>
        <taxon>Streptophyta</taxon>
        <taxon>Embryophyta</taxon>
        <taxon>Tracheophyta</taxon>
        <taxon>Spermatophyta</taxon>
        <taxon>Magnoliopsida</taxon>
        <taxon>eudicotyledons</taxon>
        <taxon>Gunneridae</taxon>
        <taxon>Pentapetalae</taxon>
        <taxon>asterids</taxon>
        <taxon>lamiids</taxon>
        <taxon>Lamiales</taxon>
        <taxon>Oleaceae</taxon>
        <taxon>Forsythieae</taxon>
        <taxon>Forsythia</taxon>
    </lineage>
</organism>
<accession>A0ABD1WIY7</accession>
<name>A0ABD1WIY7_9LAMI</name>